<dbReference type="Pfam" id="PF00149">
    <property type="entry name" value="Metallophos"/>
    <property type="match status" value="1"/>
</dbReference>
<dbReference type="EMBL" id="JAXOVC010000004">
    <property type="protein sequence ID" value="KAK4502841.1"/>
    <property type="molecule type" value="Genomic_DNA"/>
</dbReference>
<evidence type="ECO:0000259" key="5">
    <source>
        <dbReference type="Pfam" id="PF00149"/>
    </source>
</evidence>
<comment type="catalytic activity">
    <reaction evidence="4">
        <text>a phosphate monoester + H2O = an alcohol + phosphate</text>
        <dbReference type="Rhea" id="RHEA:15017"/>
        <dbReference type="ChEBI" id="CHEBI:15377"/>
        <dbReference type="ChEBI" id="CHEBI:30879"/>
        <dbReference type="ChEBI" id="CHEBI:43474"/>
        <dbReference type="ChEBI" id="CHEBI:67140"/>
        <dbReference type="EC" id="3.1.3.2"/>
    </reaction>
</comment>
<dbReference type="Pfam" id="PF14008">
    <property type="entry name" value="Metallophos_C"/>
    <property type="match status" value="1"/>
</dbReference>
<dbReference type="SUPFAM" id="SSF56300">
    <property type="entry name" value="Metallo-dependent phosphatases"/>
    <property type="match status" value="1"/>
</dbReference>
<dbReference type="InterPro" id="IPR029052">
    <property type="entry name" value="Metallo-depent_PP-like"/>
</dbReference>
<protein>
    <recommendedName>
        <fullName evidence="4">Purple acid phosphatase</fullName>
        <ecNumber evidence="4">3.1.3.2</ecNumber>
    </recommendedName>
</protein>
<keyword evidence="1 4" id="KW-0732">Signal</keyword>
<keyword evidence="2 4" id="KW-0378">Hydrolase</keyword>
<feature type="domain" description="Calcineurin-like phosphoesterase" evidence="5">
    <location>
        <begin position="285"/>
        <end position="510"/>
    </location>
</feature>
<evidence type="ECO:0000259" key="7">
    <source>
        <dbReference type="Pfam" id="PF16656"/>
    </source>
</evidence>
<dbReference type="InterPro" id="IPR008963">
    <property type="entry name" value="Purple_acid_Pase-like_N"/>
</dbReference>
<evidence type="ECO:0000313" key="9">
    <source>
        <dbReference type="Proteomes" id="UP001305779"/>
    </source>
</evidence>
<comment type="similarity">
    <text evidence="4">Belongs to the metallophosphoesterase superfamily. Purple acid phosphatase family.</text>
</comment>
<evidence type="ECO:0000313" key="8">
    <source>
        <dbReference type="EMBL" id="KAK4502841.1"/>
    </source>
</evidence>
<accession>A0ABR0ENK7</accession>
<evidence type="ECO:0000256" key="4">
    <source>
        <dbReference type="RuleBase" id="RU361203"/>
    </source>
</evidence>
<dbReference type="SUPFAM" id="SSF49363">
    <property type="entry name" value="Purple acid phosphatase, N-terminal domain"/>
    <property type="match status" value="1"/>
</dbReference>
<dbReference type="Gene3D" id="3.60.21.10">
    <property type="match status" value="1"/>
</dbReference>
<dbReference type="InterPro" id="IPR004843">
    <property type="entry name" value="Calcineurin-like_PHP"/>
</dbReference>
<evidence type="ECO:0000256" key="1">
    <source>
        <dbReference type="ARBA" id="ARBA00022729"/>
    </source>
</evidence>
<dbReference type="Proteomes" id="UP001305779">
    <property type="component" value="Unassembled WGS sequence"/>
</dbReference>
<dbReference type="InterPro" id="IPR015914">
    <property type="entry name" value="PAPs_N"/>
</dbReference>
<dbReference type="InterPro" id="IPR025733">
    <property type="entry name" value="PAPs_C"/>
</dbReference>
<dbReference type="EC" id="3.1.3.2" evidence="4"/>
<dbReference type="PANTHER" id="PTHR22953:SF153">
    <property type="entry name" value="PURPLE ACID PHOSPHATASE"/>
    <property type="match status" value="1"/>
</dbReference>
<gene>
    <name evidence="8" type="ORF">PRZ48_006267</name>
</gene>
<dbReference type="InterPro" id="IPR039331">
    <property type="entry name" value="PAPs-like"/>
</dbReference>
<dbReference type="PANTHER" id="PTHR22953">
    <property type="entry name" value="ACID PHOSPHATASE RELATED"/>
    <property type="match status" value="1"/>
</dbReference>
<proteinExistence type="inferred from homology"/>
<sequence length="633" mass="69768">MRATATSALLGALFVATEAAPPFKKLDARDVDTRFPYTGPAVPVADWVDPTVKGNGKGFPRLVEPPAVKPRSNNPKNNVNVISLAYAGSNGINIHYQTPFGLGASPTVRWGSRPWQLSNTATGVTDTYDRTPPCSLVDVTLCSQYFHNVQLKNLRPDTTYFYQIPAANGTTESSVMSFKTARSAGDKESFSIAVLNDMGYTNAHGTHKQLVSAVNDGVAFAWHGGDISYADDWYSGILPCEDSWPLCYNGTSTELPGTPPAPFPAEYNQPLPAGEIPNQGGPQGGDMNVIYESNWDLWQQWQNEVSTKIPYMVLPGNHEASCAEFDGQGNILAAYLNDDKSNSSTTDKLTYYSCPPSQRNFTTYQHRFRMPGEESGGVSNFWYSFDYGLAHFVSIDGETDYPYSPEWPFIRDDPSGKPAENKTYSTDSGPFGAIAGNDWKRNEAYQQYQWLKKDLAAVDRKKTPWVIAMSHRPMYSSQTSSYQKNVRNAFQDLLIQNGVDAYLAGHIHWYERLYPLTSNGSIDTASVVNNNTYTTNPGVSLTHLINGMAGNIESHSTLSSSQPRLNISAVLNAQDYGFSKMTFHDANKLTWQFIKGDGSGVGDELTLVKKGQAGGYPHNPPHWSWGHHGGGWW</sequence>
<evidence type="ECO:0000256" key="3">
    <source>
        <dbReference type="ARBA" id="ARBA00023180"/>
    </source>
</evidence>
<keyword evidence="3" id="KW-0325">Glycoprotein</keyword>
<dbReference type="Pfam" id="PF16656">
    <property type="entry name" value="Pur_ac_phosph_N"/>
    <property type="match status" value="1"/>
</dbReference>
<evidence type="ECO:0000256" key="2">
    <source>
        <dbReference type="ARBA" id="ARBA00022801"/>
    </source>
</evidence>
<dbReference type="InterPro" id="IPR041792">
    <property type="entry name" value="MPP_PAP"/>
</dbReference>
<feature type="domain" description="Purple acid phosphatase C-terminal" evidence="6">
    <location>
        <begin position="542"/>
        <end position="604"/>
    </location>
</feature>
<evidence type="ECO:0000259" key="6">
    <source>
        <dbReference type="Pfam" id="PF14008"/>
    </source>
</evidence>
<organism evidence="8 9">
    <name type="scientific">Zasmidium cellare</name>
    <name type="common">Wine cellar mold</name>
    <name type="synonym">Racodium cellare</name>
    <dbReference type="NCBI Taxonomy" id="395010"/>
    <lineage>
        <taxon>Eukaryota</taxon>
        <taxon>Fungi</taxon>
        <taxon>Dikarya</taxon>
        <taxon>Ascomycota</taxon>
        <taxon>Pezizomycotina</taxon>
        <taxon>Dothideomycetes</taxon>
        <taxon>Dothideomycetidae</taxon>
        <taxon>Mycosphaerellales</taxon>
        <taxon>Mycosphaerellaceae</taxon>
        <taxon>Zasmidium</taxon>
    </lineage>
</organism>
<feature type="signal peptide" evidence="4">
    <location>
        <begin position="1"/>
        <end position="19"/>
    </location>
</feature>
<keyword evidence="9" id="KW-1185">Reference proteome</keyword>
<feature type="chain" id="PRO_5045013416" description="Purple acid phosphatase" evidence="4">
    <location>
        <begin position="20"/>
        <end position="633"/>
    </location>
</feature>
<dbReference type="InterPro" id="IPR014390">
    <property type="entry name" value="Acid_Pase_Asper"/>
</dbReference>
<dbReference type="Gene3D" id="2.60.40.380">
    <property type="entry name" value="Purple acid phosphatase-like, N-terminal"/>
    <property type="match status" value="1"/>
</dbReference>
<name>A0ABR0ENK7_ZASCE</name>
<comment type="caution">
    <text evidence="8">The sequence shown here is derived from an EMBL/GenBank/DDBJ whole genome shotgun (WGS) entry which is preliminary data.</text>
</comment>
<feature type="domain" description="Purple acid phosphatase N-terminal" evidence="7">
    <location>
        <begin position="82"/>
        <end position="180"/>
    </location>
</feature>
<dbReference type="PIRSF" id="PIRSF000900">
    <property type="entry name" value="Acid_Ptase_Asper"/>
    <property type="match status" value="1"/>
</dbReference>
<reference evidence="8 9" key="1">
    <citation type="journal article" date="2023" name="G3 (Bethesda)">
        <title>A chromosome-level genome assembly of Zasmidium syzygii isolated from banana leaves.</title>
        <authorList>
            <person name="van Westerhoven A.C."/>
            <person name="Mehrabi R."/>
            <person name="Talebi R."/>
            <person name="Steentjes M.B.F."/>
            <person name="Corcolon B."/>
            <person name="Chong P.A."/>
            <person name="Kema G.H.J."/>
            <person name="Seidl M.F."/>
        </authorList>
    </citation>
    <scope>NUCLEOTIDE SEQUENCE [LARGE SCALE GENOMIC DNA]</scope>
    <source>
        <strain evidence="8 9">P124</strain>
    </source>
</reference>
<dbReference type="CDD" id="cd00839">
    <property type="entry name" value="MPP_PAPs"/>
    <property type="match status" value="1"/>
</dbReference>